<accession>A0A398CXH9</accession>
<name>A0A398CXH9_9BACT</name>
<dbReference type="NCBIfam" id="TIGR00481">
    <property type="entry name" value="YbhB/YbcL family Raf kinase inhibitor-like protein"/>
    <property type="match status" value="1"/>
</dbReference>
<gene>
    <name evidence="1" type="ORF">SMC5_09840</name>
</gene>
<dbReference type="Proteomes" id="UP000266489">
    <property type="component" value="Unassembled WGS sequence"/>
</dbReference>
<organism evidence="1 2">
    <name type="scientific">Candidatus Cryosericum odellii</name>
    <dbReference type="NCBI Taxonomy" id="2290917"/>
    <lineage>
        <taxon>Bacteria</taxon>
        <taxon>Pseudomonadati</taxon>
        <taxon>Caldisericota/Cryosericota group</taxon>
        <taxon>Candidatus Cryosericota</taxon>
        <taxon>Candidatus Cryosericia</taxon>
        <taxon>Candidatus Cryosericales</taxon>
        <taxon>Candidatus Cryosericaceae</taxon>
        <taxon>Candidatus Cryosericum</taxon>
    </lineage>
</organism>
<dbReference type="AlphaFoldDB" id="A0A398CXH9"/>
<proteinExistence type="predicted"/>
<sequence length="154" mass="16479">MEITVTSTAFMPGKPIPVKYTGQGENISPDLFWRDTPDGVVSFALICDDPDAPAGTWVHWTIWSIPATSRGLAQGVPANASLSDGSVQGITSAGTSGYHGPMPPRGNAHRYYFRIYALDTVLSLPASANRAQLDAAMKGHVLSQGQLMGTYQRQ</sequence>
<dbReference type="PANTHER" id="PTHR30289">
    <property type="entry name" value="UNCHARACTERIZED PROTEIN YBCL-RELATED"/>
    <property type="match status" value="1"/>
</dbReference>
<dbReference type="PANTHER" id="PTHR30289:SF1">
    <property type="entry name" value="PEBP (PHOSPHATIDYLETHANOLAMINE-BINDING PROTEIN) FAMILY PROTEIN"/>
    <property type="match status" value="1"/>
</dbReference>
<dbReference type="OrthoDB" id="9797506at2"/>
<dbReference type="EMBL" id="QXIU01000241">
    <property type="protein sequence ID" value="RIE07365.1"/>
    <property type="molecule type" value="Genomic_DNA"/>
</dbReference>
<dbReference type="SUPFAM" id="SSF49777">
    <property type="entry name" value="PEBP-like"/>
    <property type="match status" value="1"/>
</dbReference>
<dbReference type="InterPro" id="IPR008914">
    <property type="entry name" value="PEBP"/>
</dbReference>
<protein>
    <submittedName>
        <fullName evidence="1">YbhB/YbcL family Raf kinase inhibitor-like protein</fullName>
    </submittedName>
</protein>
<dbReference type="CDD" id="cd00865">
    <property type="entry name" value="PEBP_bact_arch"/>
    <property type="match status" value="1"/>
</dbReference>
<dbReference type="InterPro" id="IPR005247">
    <property type="entry name" value="YbhB_YbcL/LppC-like"/>
</dbReference>
<dbReference type="InterPro" id="IPR036610">
    <property type="entry name" value="PEBP-like_sf"/>
</dbReference>
<reference evidence="1 2" key="1">
    <citation type="submission" date="2018-09" db="EMBL/GenBank/DDBJ databases">
        <title>Discovery and Ecogenomic Context for Candidatus Cryosericales, a Global Caldiserica Order Active in Thawing Permafrost.</title>
        <authorList>
            <person name="Martinez M.A."/>
            <person name="Woodcroft B.J."/>
            <person name="Ignacio Espinoza J.C."/>
            <person name="Zayed A."/>
            <person name="Singleton C.M."/>
            <person name="Boyd J."/>
            <person name="Li Y.-F."/>
            <person name="Purvine S."/>
            <person name="Maughan H."/>
            <person name="Hodgkins S.B."/>
            <person name="Anderson D."/>
            <person name="Sederholm M."/>
            <person name="Temperton B."/>
            <person name="Saleska S.R."/>
            <person name="Tyson G.W."/>
            <person name="Rich V.I."/>
        </authorList>
    </citation>
    <scope>NUCLEOTIDE SEQUENCE [LARGE SCALE GENOMIC DNA]</scope>
    <source>
        <strain evidence="1 2">SMC5</strain>
    </source>
</reference>
<dbReference type="Pfam" id="PF01161">
    <property type="entry name" value="PBP"/>
    <property type="match status" value="1"/>
</dbReference>
<comment type="caution">
    <text evidence="1">The sequence shown here is derived from an EMBL/GenBank/DDBJ whole genome shotgun (WGS) entry which is preliminary data.</text>
</comment>
<dbReference type="Gene3D" id="3.90.280.10">
    <property type="entry name" value="PEBP-like"/>
    <property type="match status" value="1"/>
</dbReference>
<evidence type="ECO:0000313" key="1">
    <source>
        <dbReference type="EMBL" id="RIE07365.1"/>
    </source>
</evidence>
<evidence type="ECO:0000313" key="2">
    <source>
        <dbReference type="Proteomes" id="UP000266489"/>
    </source>
</evidence>
<dbReference type="RefSeq" id="WP_119087668.1">
    <property type="nucleotide sequence ID" value="NZ_QXIU01000241.1"/>
</dbReference>